<dbReference type="EMBL" id="KN831773">
    <property type="protein sequence ID" value="KIM44814.1"/>
    <property type="molecule type" value="Genomic_DNA"/>
</dbReference>
<reference evidence="2 3" key="1">
    <citation type="submission" date="2014-04" db="EMBL/GenBank/DDBJ databases">
        <authorList>
            <consortium name="DOE Joint Genome Institute"/>
            <person name="Kuo A."/>
            <person name="Gay G."/>
            <person name="Dore J."/>
            <person name="Kohler A."/>
            <person name="Nagy L.G."/>
            <person name="Floudas D."/>
            <person name="Copeland A."/>
            <person name="Barry K.W."/>
            <person name="Cichocki N."/>
            <person name="Veneault-Fourrey C."/>
            <person name="LaButti K."/>
            <person name="Lindquist E.A."/>
            <person name="Lipzen A."/>
            <person name="Lundell T."/>
            <person name="Morin E."/>
            <person name="Murat C."/>
            <person name="Sun H."/>
            <person name="Tunlid A."/>
            <person name="Henrissat B."/>
            <person name="Grigoriev I.V."/>
            <person name="Hibbett D.S."/>
            <person name="Martin F."/>
            <person name="Nordberg H.P."/>
            <person name="Cantor M.N."/>
            <person name="Hua S.X."/>
        </authorList>
    </citation>
    <scope>NUCLEOTIDE SEQUENCE [LARGE SCALE GENOMIC DNA]</scope>
    <source>
        <strain evidence="3">h7</strain>
    </source>
</reference>
<reference evidence="3" key="2">
    <citation type="submission" date="2015-01" db="EMBL/GenBank/DDBJ databases">
        <title>Evolutionary Origins and Diversification of the Mycorrhizal Mutualists.</title>
        <authorList>
            <consortium name="DOE Joint Genome Institute"/>
            <consortium name="Mycorrhizal Genomics Consortium"/>
            <person name="Kohler A."/>
            <person name="Kuo A."/>
            <person name="Nagy L.G."/>
            <person name="Floudas D."/>
            <person name="Copeland A."/>
            <person name="Barry K.W."/>
            <person name="Cichocki N."/>
            <person name="Veneault-Fourrey C."/>
            <person name="LaButti K."/>
            <person name="Lindquist E.A."/>
            <person name="Lipzen A."/>
            <person name="Lundell T."/>
            <person name="Morin E."/>
            <person name="Murat C."/>
            <person name="Riley R."/>
            <person name="Ohm R."/>
            <person name="Sun H."/>
            <person name="Tunlid A."/>
            <person name="Henrissat B."/>
            <person name="Grigoriev I.V."/>
            <person name="Hibbett D.S."/>
            <person name="Martin F."/>
        </authorList>
    </citation>
    <scope>NUCLEOTIDE SEQUENCE [LARGE SCALE GENOMIC DNA]</scope>
    <source>
        <strain evidence="3">h7</strain>
    </source>
</reference>
<accession>A0A0C3CL10</accession>
<organism evidence="2 3">
    <name type="scientific">Hebeloma cylindrosporum</name>
    <dbReference type="NCBI Taxonomy" id="76867"/>
    <lineage>
        <taxon>Eukaryota</taxon>
        <taxon>Fungi</taxon>
        <taxon>Dikarya</taxon>
        <taxon>Basidiomycota</taxon>
        <taxon>Agaricomycotina</taxon>
        <taxon>Agaricomycetes</taxon>
        <taxon>Agaricomycetidae</taxon>
        <taxon>Agaricales</taxon>
        <taxon>Agaricineae</taxon>
        <taxon>Hymenogastraceae</taxon>
        <taxon>Hebeloma</taxon>
    </lineage>
</organism>
<keyword evidence="3" id="KW-1185">Reference proteome</keyword>
<dbReference type="HOGENOM" id="CLU_2654777_0_0_1"/>
<evidence type="ECO:0000313" key="2">
    <source>
        <dbReference type="EMBL" id="KIM44814.1"/>
    </source>
</evidence>
<dbReference type="AlphaFoldDB" id="A0A0C3CL10"/>
<gene>
    <name evidence="2" type="ORF">M413DRAFT_442782</name>
</gene>
<evidence type="ECO:0000313" key="3">
    <source>
        <dbReference type="Proteomes" id="UP000053424"/>
    </source>
</evidence>
<protein>
    <submittedName>
        <fullName evidence="2">Uncharacterized protein</fullName>
    </submittedName>
</protein>
<feature type="region of interest" description="Disordered" evidence="1">
    <location>
        <begin position="1"/>
        <end position="51"/>
    </location>
</feature>
<sequence>MVNTTTYSRKHRRHPQNPAEDTQDDERLSSTRKRPRKIFDSKPTEPPLKKAKAASEVDICAFYSPDITFFISSTVQ</sequence>
<dbReference type="Proteomes" id="UP000053424">
    <property type="component" value="Unassembled WGS sequence"/>
</dbReference>
<proteinExistence type="predicted"/>
<evidence type="ECO:0000256" key="1">
    <source>
        <dbReference type="SAM" id="MobiDB-lite"/>
    </source>
</evidence>
<name>A0A0C3CL10_HEBCY</name>